<dbReference type="Gene3D" id="3.20.20.100">
    <property type="entry name" value="NADP-dependent oxidoreductase domain"/>
    <property type="match status" value="1"/>
</dbReference>
<keyword evidence="1" id="KW-0560">Oxidoreductase</keyword>
<sequence>MGLSAFYGSTQSDEERFKVLDRAYQLGQTNWDSADIYADSKTSSDRGGYGAIEEGRKDQISGLSEVSASTIRRAEKVHHIDAVQVEYSPFALDIEQNDVLKTCRQLGIAIVAYSPLGRGFLTGQYKSRADFEPLISVWVFLVSLRRNFL</sequence>
<dbReference type="AlphaFoldDB" id="A0A5M9JXA8"/>
<dbReference type="InterPro" id="IPR036812">
    <property type="entry name" value="NAD(P)_OxRdtase_dom_sf"/>
</dbReference>
<evidence type="ECO:0000313" key="3">
    <source>
        <dbReference type="EMBL" id="KAA8571405.1"/>
    </source>
</evidence>
<protein>
    <recommendedName>
        <fullName evidence="2">NADP-dependent oxidoreductase domain-containing protein</fullName>
    </recommendedName>
</protein>
<evidence type="ECO:0000259" key="2">
    <source>
        <dbReference type="Pfam" id="PF00248"/>
    </source>
</evidence>
<dbReference type="SUPFAM" id="SSF51430">
    <property type="entry name" value="NAD(P)-linked oxidoreductase"/>
    <property type="match status" value="1"/>
</dbReference>
<feature type="domain" description="NADP-dependent oxidoreductase" evidence="2">
    <location>
        <begin position="62"/>
        <end position="133"/>
    </location>
</feature>
<dbReference type="VEuPathDB" id="FungiDB:MFRU_026g00240"/>
<keyword evidence="4" id="KW-1185">Reference proteome</keyword>
<dbReference type="InterPro" id="IPR023210">
    <property type="entry name" value="NADP_OxRdtase_dom"/>
</dbReference>
<reference evidence="3 4" key="1">
    <citation type="submission" date="2019-06" db="EMBL/GenBank/DDBJ databases">
        <title>Genome Sequence of the Brown Rot Fungal Pathogen Monilinia fructicola.</title>
        <authorList>
            <person name="De Miccolis Angelini R.M."/>
            <person name="Landi L."/>
            <person name="Abate D."/>
            <person name="Pollastro S."/>
            <person name="Romanazzi G."/>
            <person name="Faretra F."/>
        </authorList>
    </citation>
    <scope>NUCLEOTIDE SEQUENCE [LARGE SCALE GENOMIC DNA]</scope>
    <source>
        <strain evidence="3 4">Mfrc123</strain>
    </source>
</reference>
<dbReference type="Proteomes" id="UP000322873">
    <property type="component" value="Unassembled WGS sequence"/>
</dbReference>
<dbReference type="PANTHER" id="PTHR43625:SF40">
    <property type="entry name" value="ALDO-KETO REDUCTASE YAKC [NADP(+)]"/>
    <property type="match status" value="1"/>
</dbReference>
<accession>A0A5M9JXA8</accession>
<dbReference type="EMBL" id="VICG01000005">
    <property type="protein sequence ID" value="KAA8571405.1"/>
    <property type="molecule type" value="Genomic_DNA"/>
</dbReference>
<dbReference type="GO" id="GO:0005737">
    <property type="term" value="C:cytoplasm"/>
    <property type="evidence" value="ECO:0007669"/>
    <property type="project" value="TreeGrafter"/>
</dbReference>
<dbReference type="Pfam" id="PF00248">
    <property type="entry name" value="Aldo_ket_red"/>
    <property type="match status" value="1"/>
</dbReference>
<proteinExistence type="predicted"/>
<evidence type="ECO:0000256" key="1">
    <source>
        <dbReference type="ARBA" id="ARBA00023002"/>
    </source>
</evidence>
<comment type="caution">
    <text evidence="3">The sequence shown here is derived from an EMBL/GenBank/DDBJ whole genome shotgun (WGS) entry which is preliminary data.</text>
</comment>
<dbReference type="PANTHER" id="PTHR43625">
    <property type="entry name" value="AFLATOXIN B1 ALDEHYDE REDUCTASE"/>
    <property type="match status" value="1"/>
</dbReference>
<name>A0A5M9JXA8_MONFR</name>
<evidence type="ECO:0000313" key="4">
    <source>
        <dbReference type="Proteomes" id="UP000322873"/>
    </source>
</evidence>
<dbReference type="InterPro" id="IPR050791">
    <property type="entry name" value="Aldo-Keto_reductase"/>
</dbReference>
<dbReference type="GO" id="GO:0016491">
    <property type="term" value="F:oxidoreductase activity"/>
    <property type="evidence" value="ECO:0007669"/>
    <property type="project" value="UniProtKB-KW"/>
</dbReference>
<gene>
    <name evidence="3" type="ORF">EYC84_001408</name>
</gene>
<organism evidence="3 4">
    <name type="scientific">Monilinia fructicola</name>
    <name type="common">Brown rot fungus</name>
    <name type="synonym">Ciboria fructicola</name>
    <dbReference type="NCBI Taxonomy" id="38448"/>
    <lineage>
        <taxon>Eukaryota</taxon>
        <taxon>Fungi</taxon>
        <taxon>Dikarya</taxon>
        <taxon>Ascomycota</taxon>
        <taxon>Pezizomycotina</taxon>
        <taxon>Leotiomycetes</taxon>
        <taxon>Helotiales</taxon>
        <taxon>Sclerotiniaceae</taxon>
        <taxon>Monilinia</taxon>
    </lineage>
</organism>